<feature type="coiled-coil region" evidence="1">
    <location>
        <begin position="10"/>
        <end position="37"/>
    </location>
</feature>
<name>A0A1H5WUC1_9CLOT</name>
<proteinExistence type="predicted"/>
<dbReference type="RefSeq" id="WP_103896507.1">
    <property type="nucleotide sequence ID" value="NZ_FNUK01000022.1"/>
</dbReference>
<evidence type="ECO:0000313" key="2">
    <source>
        <dbReference type="EMBL" id="SEG03068.1"/>
    </source>
</evidence>
<dbReference type="EMBL" id="FNUK01000022">
    <property type="protein sequence ID" value="SEG03068.1"/>
    <property type="molecule type" value="Genomic_DNA"/>
</dbReference>
<reference evidence="3" key="1">
    <citation type="submission" date="2016-10" db="EMBL/GenBank/DDBJ databases">
        <authorList>
            <person name="Varghese N."/>
            <person name="Submissions S."/>
        </authorList>
    </citation>
    <scope>NUCLEOTIDE SEQUENCE [LARGE SCALE GENOMIC DNA]</scope>
    <source>
        <strain evidence="3">DSM 5463</strain>
    </source>
</reference>
<sequence>MEFNLNLTKKLSSLRELKNKNNEKDLLKEQFKEAVLELEFVRNYINYVDDPDLIEYAIYAEKALQKRIAYILKKLRE</sequence>
<dbReference type="AlphaFoldDB" id="A0A1H5WUC1"/>
<organism evidence="2 3">
    <name type="scientific">Caloramator fervidus</name>
    <dbReference type="NCBI Taxonomy" id="29344"/>
    <lineage>
        <taxon>Bacteria</taxon>
        <taxon>Bacillati</taxon>
        <taxon>Bacillota</taxon>
        <taxon>Clostridia</taxon>
        <taxon>Eubacteriales</taxon>
        <taxon>Clostridiaceae</taxon>
        <taxon>Caloramator</taxon>
    </lineage>
</organism>
<evidence type="ECO:0000256" key="1">
    <source>
        <dbReference type="SAM" id="Coils"/>
    </source>
</evidence>
<protein>
    <submittedName>
        <fullName evidence="2">Uncharacterized protein</fullName>
    </submittedName>
</protein>
<dbReference type="Proteomes" id="UP000242850">
    <property type="component" value="Unassembled WGS sequence"/>
</dbReference>
<dbReference type="OrthoDB" id="1809893at2"/>
<keyword evidence="3" id="KW-1185">Reference proteome</keyword>
<evidence type="ECO:0000313" key="3">
    <source>
        <dbReference type="Proteomes" id="UP000242850"/>
    </source>
</evidence>
<gene>
    <name evidence="2" type="ORF">SAMN05660865_01584</name>
</gene>
<keyword evidence="1" id="KW-0175">Coiled coil</keyword>
<accession>A0A1H5WUC1</accession>